<sequence length="200" mass="23158">MRIDLIPLKKQGFGLNTYNTKNSSDTNKVMKVFTKLGQQYLLFIQQQQLANLMNTPLPNPSLLKFLKMSLKICDPKNKKELICLHRKSIALRHSYQTSTILLRVQIMLEKYKNQKQEQRVSFKSKIIKISEVYSEQFHQRNLPLQAAKQNSRHSNLIPLHNGDHMQINSSRRFSIASQISLKKTFSNDSSTQEVVEGGKQ</sequence>
<dbReference type="AlphaFoldDB" id="A0A078AKH4"/>
<dbReference type="Proteomes" id="UP000039865">
    <property type="component" value="Unassembled WGS sequence"/>
</dbReference>
<evidence type="ECO:0000313" key="1">
    <source>
        <dbReference type="EMBL" id="CDW81932.1"/>
    </source>
</evidence>
<proteinExistence type="predicted"/>
<name>A0A078AKH4_STYLE</name>
<accession>A0A078AKH4</accession>
<reference evidence="1 2" key="1">
    <citation type="submission" date="2014-06" db="EMBL/GenBank/DDBJ databases">
        <authorList>
            <person name="Swart Estienne"/>
        </authorList>
    </citation>
    <scope>NUCLEOTIDE SEQUENCE [LARGE SCALE GENOMIC DNA]</scope>
    <source>
        <strain evidence="1 2">130c</strain>
    </source>
</reference>
<organism evidence="1 2">
    <name type="scientific">Stylonychia lemnae</name>
    <name type="common">Ciliate</name>
    <dbReference type="NCBI Taxonomy" id="5949"/>
    <lineage>
        <taxon>Eukaryota</taxon>
        <taxon>Sar</taxon>
        <taxon>Alveolata</taxon>
        <taxon>Ciliophora</taxon>
        <taxon>Intramacronucleata</taxon>
        <taxon>Spirotrichea</taxon>
        <taxon>Stichotrichia</taxon>
        <taxon>Sporadotrichida</taxon>
        <taxon>Oxytrichidae</taxon>
        <taxon>Stylonychinae</taxon>
        <taxon>Stylonychia</taxon>
    </lineage>
</organism>
<protein>
    <submittedName>
        <fullName evidence="1">Uncharacterized protein</fullName>
    </submittedName>
</protein>
<keyword evidence="2" id="KW-1185">Reference proteome</keyword>
<evidence type="ECO:0000313" key="2">
    <source>
        <dbReference type="Proteomes" id="UP000039865"/>
    </source>
</evidence>
<gene>
    <name evidence="1" type="primary">Contig17052.g18163</name>
    <name evidence="1" type="ORF">STYLEM_10956</name>
</gene>
<dbReference type="EMBL" id="CCKQ01010423">
    <property type="protein sequence ID" value="CDW81932.1"/>
    <property type="molecule type" value="Genomic_DNA"/>
</dbReference>
<dbReference type="InParanoid" id="A0A078AKH4"/>